<keyword evidence="3" id="KW-0540">Nuclease</keyword>
<dbReference type="PaxDb" id="3218-PP1S2_784V6.1"/>
<protein>
    <recommendedName>
        <fullName evidence="8">Exonuclease domain-containing protein</fullName>
    </recommendedName>
</protein>
<reference evidence="10" key="3">
    <citation type="submission" date="2020-12" db="UniProtKB">
        <authorList>
            <consortium name="EnsemblPlants"/>
        </authorList>
    </citation>
    <scope>IDENTIFICATION</scope>
</reference>
<dbReference type="Pfam" id="PF00929">
    <property type="entry name" value="RNase_T"/>
    <property type="match status" value="1"/>
</dbReference>
<keyword evidence="5" id="KW-0269">Exonuclease</keyword>
<comment type="similarity">
    <text evidence="2">Belongs to the REXO1/REXO3 family.</text>
</comment>
<dbReference type="SUPFAM" id="SSF53649">
    <property type="entry name" value="Alkaline phosphatase-like"/>
    <property type="match status" value="1"/>
</dbReference>
<dbReference type="OMA" id="THFRNRA"/>
<feature type="domain" description="Exonuclease" evidence="8">
    <location>
        <begin position="269"/>
        <end position="429"/>
    </location>
</feature>
<comment type="subcellular location">
    <subcellularLocation>
        <location evidence="1">Nucleus</location>
    </subcellularLocation>
</comment>
<dbReference type="EMBL" id="ABEU02000007">
    <property type="protein sequence ID" value="PNR51278.1"/>
    <property type="molecule type" value="Genomic_DNA"/>
</dbReference>
<evidence type="ECO:0000256" key="3">
    <source>
        <dbReference type="ARBA" id="ARBA00022722"/>
    </source>
</evidence>
<dbReference type="InterPro" id="IPR047021">
    <property type="entry name" value="REXO1/3/4-like"/>
</dbReference>
<dbReference type="CDD" id="cd06145">
    <property type="entry name" value="REX1_like"/>
    <property type="match status" value="1"/>
</dbReference>
<dbReference type="SUPFAM" id="SSF53098">
    <property type="entry name" value="Ribonuclease H-like"/>
    <property type="match status" value="1"/>
</dbReference>
<evidence type="ECO:0000256" key="7">
    <source>
        <dbReference type="SAM" id="MobiDB-lite"/>
    </source>
</evidence>
<evidence type="ECO:0000256" key="5">
    <source>
        <dbReference type="ARBA" id="ARBA00022839"/>
    </source>
</evidence>
<evidence type="ECO:0000313" key="11">
    <source>
        <dbReference type="Proteomes" id="UP000006727"/>
    </source>
</evidence>
<accession>A0A2K1KBY1</accession>
<dbReference type="Gene3D" id="3.30.420.10">
    <property type="entry name" value="Ribonuclease H-like superfamily/Ribonuclease H"/>
    <property type="match status" value="1"/>
</dbReference>
<dbReference type="EnsemblPlants" id="Pp3c7_16700V3.1">
    <property type="protein sequence ID" value="PAC:32924502.CDS.1"/>
    <property type="gene ID" value="Pp3c7_16700"/>
</dbReference>
<gene>
    <name evidence="10" type="primary">LOC112285211</name>
    <name evidence="9" type="ORF">PHYPA_010464</name>
</gene>
<dbReference type="InterPro" id="IPR012337">
    <property type="entry name" value="RNaseH-like_sf"/>
</dbReference>
<dbReference type="KEGG" id="ppp:112285211"/>
<dbReference type="Gramene" id="Pp3c7_16700V3.1">
    <property type="protein sequence ID" value="PAC:32924502.CDS.1"/>
    <property type="gene ID" value="Pp3c7_16700"/>
</dbReference>
<evidence type="ECO:0000313" key="10">
    <source>
        <dbReference type="EnsemblPlants" id="PAC:32924502.CDS.1"/>
    </source>
</evidence>
<dbReference type="GO" id="GO:0004527">
    <property type="term" value="F:exonuclease activity"/>
    <property type="evidence" value="ECO:0000318"/>
    <property type="project" value="GO_Central"/>
</dbReference>
<evidence type="ECO:0000256" key="1">
    <source>
        <dbReference type="ARBA" id="ARBA00004123"/>
    </source>
</evidence>
<dbReference type="FunCoup" id="A0A2K1KBY1">
    <property type="interactions" value="1948"/>
</dbReference>
<dbReference type="InterPro" id="IPR034922">
    <property type="entry name" value="REX1-like_exo"/>
</dbReference>
<dbReference type="GO" id="GO:0031125">
    <property type="term" value="P:rRNA 3'-end processing"/>
    <property type="evidence" value="ECO:0000318"/>
    <property type="project" value="GO_Central"/>
</dbReference>
<dbReference type="InterPro" id="IPR013520">
    <property type="entry name" value="Ribonucl_H"/>
</dbReference>
<name>A0A2K1KBY1_PHYPA</name>
<dbReference type="AlphaFoldDB" id="A0A2K1KBY1"/>
<dbReference type="STRING" id="3218.A0A2K1KBY1"/>
<dbReference type="InterPro" id="IPR036397">
    <property type="entry name" value="RNaseH_sf"/>
</dbReference>
<feature type="region of interest" description="Disordered" evidence="7">
    <location>
        <begin position="163"/>
        <end position="198"/>
    </location>
</feature>
<evidence type="ECO:0000256" key="4">
    <source>
        <dbReference type="ARBA" id="ARBA00022801"/>
    </source>
</evidence>
<proteinExistence type="inferred from homology"/>
<dbReference type="GeneID" id="112285211"/>
<evidence type="ECO:0000256" key="6">
    <source>
        <dbReference type="ARBA" id="ARBA00023242"/>
    </source>
</evidence>
<dbReference type="FunFam" id="3.30.420.10:FF:000019">
    <property type="entry name" value="RNA exonuclease NEF-sp"/>
    <property type="match status" value="1"/>
</dbReference>
<evidence type="ECO:0000256" key="2">
    <source>
        <dbReference type="ARBA" id="ARBA00006357"/>
    </source>
</evidence>
<evidence type="ECO:0000313" key="9">
    <source>
        <dbReference type="EMBL" id="PNR51278.1"/>
    </source>
</evidence>
<organism evidence="9">
    <name type="scientific">Physcomitrium patens</name>
    <name type="common">Spreading-leaved earth moss</name>
    <name type="synonym">Physcomitrella patens</name>
    <dbReference type="NCBI Taxonomy" id="3218"/>
    <lineage>
        <taxon>Eukaryota</taxon>
        <taxon>Viridiplantae</taxon>
        <taxon>Streptophyta</taxon>
        <taxon>Embryophyta</taxon>
        <taxon>Bryophyta</taxon>
        <taxon>Bryophytina</taxon>
        <taxon>Bryopsida</taxon>
        <taxon>Funariidae</taxon>
        <taxon>Funariales</taxon>
        <taxon>Funariaceae</taxon>
        <taxon>Physcomitrium</taxon>
    </lineage>
</organism>
<dbReference type="Proteomes" id="UP000006727">
    <property type="component" value="Chromosome 7"/>
</dbReference>
<dbReference type="InterPro" id="IPR017850">
    <property type="entry name" value="Alkaline_phosphatase_core_sf"/>
</dbReference>
<dbReference type="PANTHER" id="PTHR12801:SF157">
    <property type="entry name" value="SMALL RNA DEGRADING NUCLEASE 5"/>
    <property type="match status" value="1"/>
</dbReference>
<dbReference type="OrthoDB" id="206335at2759"/>
<dbReference type="GO" id="GO:0005634">
    <property type="term" value="C:nucleus"/>
    <property type="evidence" value="ECO:0000318"/>
    <property type="project" value="GO_Central"/>
</dbReference>
<keyword evidence="6" id="KW-0539">Nucleus</keyword>
<dbReference type="SMART" id="SM00479">
    <property type="entry name" value="EXOIII"/>
    <property type="match status" value="1"/>
</dbReference>
<evidence type="ECO:0000259" key="8">
    <source>
        <dbReference type="SMART" id="SM00479"/>
    </source>
</evidence>
<dbReference type="GO" id="GO:0003676">
    <property type="term" value="F:nucleic acid binding"/>
    <property type="evidence" value="ECO:0007669"/>
    <property type="project" value="InterPro"/>
</dbReference>
<sequence length="623" mass="68854">MVEEATMAVLEEKKVQRDVPTEQPSVKLNRRMLKKKKQLLAQGKGTKSEYFDVYGADAKAEVVLQPPGPNLRLTFQDLQGLVLWVLADGESPKWVSVKNKPLVTKVVMLLMPGLDAALYMEHPALFKSLSQCFGVPRAAVGVSPVATSAQTVEALLSCPKPRVKKNLKRAHPESSSSDSEEEKPVQSVIPPVEDVRRGEDGLMRRLENENSKEGHSVSVNGQPPFPASYYTLTARQIHENGYPKVVEGEDVQPGFVRTLPAAANVTPLDMVAVDCEMCSTCEGLELTRVSLVSSQGIVLLDKLVKPGNSITNYNTQYSGITAAMLADVTTTLTDVQEEILKLVHAETILIGHSVENDLAALKILHPLVIDTALLYHHPSRGPTRKPALRMLTGRYLKRRIQSDKGGHDSVEDARAAMDLTLLKISKGPGFGKRLKPNFESLIEVLGRHGCRTSLIDRRPILHQYAVGSCNAIIANSDEEVCFKAVKEVKKTAVDFVWAQFTDLNAYYEDQARATEDWSIRMAEMAAIMTCKQEPGSAGISLPEGLRTVLARLDDRFNKFYDALEPNTLLIVATGHGDTSSVRRLQELKWKRQGSSQKWSRCDEDVLEEFAARAETTLVFTCIK</sequence>
<dbReference type="RefSeq" id="XP_024381643.1">
    <property type="nucleotide sequence ID" value="XM_024525875.2"/>
</dbReference>
<keyword evidence="11" id="KW-1185">Reference proteome</keyword>
<keyword evidence="4" id="KW-0378">Hydrolase</keyword>
<reference evidence="9 11" key="2">
    <citation type="journal article" date="2018" name="Plant J.">
        <title>The Physcomitrella patens chromosome-scale assembly reveals moss genome structure and evolution.</title>
        <authorList>
            <person name="Lang D."/>
            <person name="Ullrich K.K."/>
            <person name="Murat F."/>
            <person name="Fuchs J."/>
            <person name="Jenkins J."/>
            <person name="Haas F.B."/>
            <person name="Piednoel M."/>
            <person name="Gundlach H."/>
            <person name="Van Bel M."/>
            <person name="Meyberg R."/>
            <person name="Vives C."/>
            <person name="Morata J."/>
            <person name="Symeonidi A."/>
            <person name="Hiss M."/>
            <person name="Muchero W."/>
            <person name="Kamisugi Y."/>
            <person name="Saleh O."/>
            <person name="Blanc G."/>
            <person name="Decker E.L."/>
            <person name="van Gessel N."/>
            <person name="Grimwood J."/>
            <person name="Hayes R.D."/>
            <person name="Graham S.W."/>
            <person name="Gunter L.E."/>
            <person name="McDaniel S.F."/>
            <person name="Hoernstein S.N.W."/>
            <person name="Larsson A."/>
            <person name="Li F.W."/>
            <person name="Perroud P.F."/>
            <person name="Phillips J."/>
            <person name="Ranjan P."/>
            <person name="Rokshar D.S."/>
            <person name="Rothfels C.J."/>
            <person name="Schneider L."/>
            <person name="Shu S."/>
            <person name="Stevenson D.W."/>
            <person name="Thummler F."/>
            <person name="Tillich M."/>
            <person name="Villarreal Aguilar J.C."/>
            <person name="Widiez T."/>
            <person name="Wong G.K."/>
            <person name="Wymore A."/>
            <person name="Zhang Y."/>
            <person name="Zimmer A.D."/>
            <person name="Quatrano R.S."/>
            <person name="Mayer K.F.X."/>
            <person name="Goodstein D."/>
            <person name="Casacuberta J.M."/>
            <person name="Vandepoele K."/>
            <person name="Reski R."/>
            <person name="Cuming A.C."/>
            <person name="Tuskan G.A."/>
            <person name="Maumus F."/>
            <person name="Salse J."/>
            <person name="Schmutz J."/>
            <person name="Rensing S.A."/>
        </authorList>
    </citation>
    <scope>NUCLEOTIDE SEQUENCE [LARGE SCALE GENOMIC DNA]</scope>
    <source>
        <strain evidence="10 11">cv. Gransden 2004</strain>
    </source>
</reference>
<dbReference type="PANTHER" id="PTHR12801">
    <property type="entry name" value="RNA EXONUCLEASE REXO1 / RECO3 FAMILY MEMBER-RELATED"/>
    <property type="match status" value="1"/>
</dbReference>
<reference evidence="9 11" key="1">
    <citation type="journal article" date="2008" name="Science">
        <title>The Physcomitrella genome reveals evolutionary insights into the conquest of land by plants.</title>
        <authorList>
            <person name="Rensing S."/>
            <person name="Lang D."/>
            <person name="Zimmer A."/>
            <person name="Terry A."/>
            <person name="Salamov A."/>
            <person name="Shapiro H."/>
            <person name="Nishiyama T."/>
            <person name="Perroud P.-F."/>
            <person name="Lindquist E."/>
            <person name="Kamisugi Y."/>
            <person name="Tanahashi T."/>
            <person name="Sakakibara K."/>
            <person name="Fujita T."/>
            <person name="Oishi K."/>
            <person name="Shin-I T."/>
            <person name="Kuroki Y."/>
            <person name="Toyoda A."/>
            <person name="Suzuki Y."/>
            <person name="Hashimoto A."/>
            <person name="Yamaguchi K."/>
            <person name="Sugano A."/>
            <person name="Kohara Y."/>
            <person name="Fujiyama A."/>
            <person name="Anterola A."/>
            <person name="Aoki S."/>
            <person name="Ashton N."/>
            <person name="Barbazuk W.B."/>
            <person name="Barker E."/>
            <person name="Bennetzen J."/>
            <person name="Bezanilla M."/>
            <person name="Blankenship R."/>
            <person name="Cho S.H."/>
            <person name="Dutcher S."/>
            <person name="Estelle M."/>
            <person name="Fawcett J.A."/>
            <person name="Gundlach H."/>
            <person name="Hanada K."/>
            <person name="Heyl A."/>
            <person name="Hicks K.A."/>
            <person name="Hugh J."/>
            <person name="Lohr M."/>
            <person name="Mayer K."/>
            <person name="Melkozernov A."/>
            <person name="Murata T."/>
            <person name="Nelson D."/>
            <person name="Pils B."/>
            <person name="Prigge M."/>
            <person name="Reiss B."/>
            <person name="Renner T."/>
            <person name="Rombauts S."/>
            <person name="Rushton P."/>
            <person name="Sanderfoot A."/>
            <person name="Schween G."/>
            <person name="Shiu S.-H."/>
            <person name="Stueber K."/>
            <person name="Theodoulou F.L."/>
            <person name="Tu H."/>
            <person name="Van de Peer Y."/>
            <person name="Verrier P.J."/>
            <person name="Waters E."/>
            <person name="Wood A."/>
            <person name="Yang L."/>
            <person name="Cove D."/>
            <person name="Cuming A."/>
            <person name="Hasebe M."/>
            <person name="Lucas S."/>
            <person name="Mishler D.B."/>
            <person name="Reski R."/>
            <person name="Grigoriev I."/>
            <person name="Quatrano R.S."/>
            <person name="Boore J.L."/>
        </authorList>
    </citation>
    <scope>NUCLEOTIDE SEQUENCE [LARGE SCALE GENOMIC DNA]</scope>
    <source>
        <strain evidence="10 11">cv. Gransden 2004</strain>
    </source>
</reference>